<evidence type="ECO:0000259" key="1">
    <source>
        <dbReference type="Pfam" id="PF06985"/>
    </source>
</evidence>
<feature type="domain" description="Heterokaryon incompatibility" evidence="1">
    <location>
        <begin position="51"/>
        <end position="201"/>
    </location>
</feature>
<dbReference type="PANTHER" id="PTHR33112:SF9">
    <property type="entry name" value="HETEROKARYON INCOMPATIBILITY DOMAIN-CONTAINING PROTEIN"/>
    <property type="match status" value="1"/>
</dbReference>
<protein>
    <submittedName>
        <fullName evidence="2">HET-domain-containing protein</fullName>
    </submittedName>
</protein>
<name>A0A6A5W734_9PLEO</name>
<evidence type="ECO:0000313" key="3">
    <source>
        <dbReference type="Proteomes" id="UP000799779"/>
    </source>
</evidence>
<dbReference type="Proteomes" id="UP000799779">
    <property type="component" value="Unassembled WGS sequence"/>
</dbReference>
<feature type="non-terminal residue" evidence="2">
    <location>
        <position position="323"/>
    </location>
</feature>
<dbReference type="EMBL" id="ML977610">
    <property type="protein sequence ID" value="KAF1997743.1"/>
    <property type="molecule type" value="Genomic_DNA"/>
</dbReference>
<organism evidence="2 3">
    <name type="scientific">Amniculicola lignicola CBS 123094</name>
    <dbReference type="NCBI Taxonomy" id="1392246"/>
    <lineage>
        <taxon>Eukaryota</taxon>
        <taxon>Fungi</taxon>
        <taxon>Dikarya</taxon>
        <taxon>Ascomycota</taxon>
        <taxon>Pezizomycotina</taxon>
        <taxon>Dothideomycetes</taxon>
        <taxon>Pleosporomycetidae</taxon>
        <taxon>Pleosporales</taxon>
        <taxon>Amniculicolaceae</taxon>
        <taxon>Amniculicola</taxon>
    </lineage>
</organism>
<dbReference type="Pfam" id="PF06985">
    <property type="entry name" value="HET"/>
    <property type="match status" value="1"/>
</dbReference>
<reference evidence="2" key="1">
    <citation type="journal article" date="2020" name="Stud. Mycol.">
        <title>101 Dothideomycetes genomes: a test case for predicting lifestyles and emergence of pathogens.</title>
        <authorList>
            <person name="Haridas S."/>
            <person name="Albert R."/>
            <person name="Binder M."/>
            <person name="Bloem J."/>
            <person name="Labutti K."/>
            <person name="Salamov A."/>
            <person name="Andreopoulos B."/>
            <person name="Baker S."/>
            <person name="Barry K."/>
            <person name="Bills G."/>
            <person name="Bluhm B."/>
            <person name="Cannon C."/>
            <person name="Castanera R."/>
            <person name="Culley D."/>
            <person name="Daum C."/>
            <person name="Ezra D."/>
            <person name="Gonzalez J."/>
            <person name="Henrissat B."/>
            <person name="Kuo A."/>
            <person name="Liang C."/>
            <person name="Lipzen A."/>
            <person name="Lutzoni F."/>
            <person name="Magnuson J."/>
            <person name="Mondo S."/>
            <person name="Nolan M."/>
            <person name="Ohm R."/>
            <person name="Pangilinan J."/>
            <person name="Park H.-J."/>
            <person name="Ramirez L."/>
            <person name="Alfaro M."/>
            <person name="Sun H."/>
            <person name="Tritt A."/>
            <person name="Yoshinaga Y."/>
            <person name="Zwiers L.-H."/>
            <person name="Turgeon B."/>
            <person name="Goodwin S."/>
            <person name="Spatafora J."/>
            <person name="Crous P."/>
            <person name="Grigoriev I."/>
        </authorList>
    </citation>
    <scope>NUCLEOTIDE SEQUENCE</scope>
    <source>
        <strain evidence="2">CBS 123094</strain>
    </source>
</reference>
<keyword evidence="3" id="KW-1185">Reference proteome</keyword>
<dbReference type="PANTHER" id="PTHR33112">
    <property type="entry name" value="DOMAIN PROTEIN, PUTATIVE-RELATED"/>
    <property type="match status" value="1"/>
</dbReference>
<gene>
    <name evidence="2" type="ORF">P154DRAFT_496509</name>
</gene>
<dbReference type="OrthoDB" id="3486565at2759"/>
<dbReference type="InterPro" id="IPR010730">
    <property type="entry name" value="HET"/>
</dbReference>
<proteinExistence type="predicted"/>
<evidence type="ECO:0000313" key="2">
    <source>
        <dbReference type="EMBL" id="KAF1997743.1"/>
    </source>
</evidence>
<dbReference type="AlphaFoldDB" id="A0A6A5W734"/>
<accession>A0A6A5W734</accession>
<sequence length="323" mass="37218">MWLRTCQEKHERCAQPNSYIPPRLLDVGTTESSIKLVETEGFQNTDTDFQYASVSHCWGQTRSKHILNHSNHSINLAGIPVSELPLTFRDAVSITRELGLRYLWIDSLCIVQDDVSDWVTHVEAMADVYRNAYITLAAGASLDDDGGFFRDARPTRTHSTPLTIIEEGVSYPLYIRQAIDHPENLWGFSLPLTERGWVFQERVLSRRYLCFGVDEVQWECLEDVACSCSTTGRGFNPRLDERIPRFPACEGTKMWFARLDKLDRENLAELWRNTVTLYSSRKLTYVKDKLPALAGLASYFKEVRKEEYLEGMWQSSLARDLCW</sequence>